<protein>
    <submittedName>
        <fullName evidence="1">Uncharacterized protein</fullName>
    </submittedName>
</protein>
<sequence length="91" mass="10734">MNIIEWPVNENDNDDFAQNQFDMLRIGMLLGQDNRDFNVRTFKSLTMSDSVADYINIKYDMNVKRGDDIYRILRELDEKIKARAMPSLPTE</sequence>
<reference evidence="1" key="1">
    <citation type="journal article" date="2015" name="Nature">
        <title>Complex archaea that bridge the gap between prokaryotes and eukaryotes.</title>
        <authorList>
            <person name="Spang A."/>
            <person name="Saw J.H."/>
            <person name="Jorgensen S.L."/>
            <person name="Zaremba-Niedzwiedzka K."/>
            <person name="Martijn J."/>
            <person name="Lind A.E."/>
            <person name="van Eijk R."/>
            <person name="Schleper C."/>
            <person name="Guy L."/>
            <person name="Ettema T.J."/>
        </authorList>
    </citation>
    <scope>NUCLEOTIDE SEQUENCE</scope>
</reference>
<comment type="caution">
    <text evidence="1">The sequence shown here is derived from an EMBL/GenBank/DDBJ whole genome shotgun (WGS) entry which is preliminary data.</text>
</comment>
<accession>A0A0F9HXI4</accession>
<dbReference type="EMBL" id="LAZR01013828">
    <property type="protein sequence ID" value="KKM20156.1"/>
    <property type="molecule type" value="Genomic_DNA"/>
</dbReference>
<organism evidence="1">
    <name type="scientific">marine sediment metagenome</name>
    <dbReference type="NCBI Taxonomy" id="412755"/>
    <lineage>
        <taxon>unclassified sequences</taxon>
        <taxon>metagenomes</taxon>
        <taxon>ecological metagenomes</taxon>
    </lineage>
</organism>
<evidence type="ECO:0000313" key="1">
    <source>
        <dbReference type="EMBL" id="KKM20156.1"/>
    </source>
</evidence>
<proteinExistence type="predicted"/>
<name>A0A0F9HXI4_9ZZZZ</name>
<gene>
    <name evidence="1" type="ORF">LCGC14_1648330</name>
</gene>
<dbReference type="AlphaFoldDB" id="A0A0F9HXI4"/>